<proteinExistence type="predicted"/>
<dbReference type="Proteomes" id="UP000232323">
    <property type="component" value="Unassembled WGS sequence"/>
</dbReference>
<gene>
    <name evidence="1" type="ORF">CEUSTIGMA_g822.t1</name>
</gene>
<reference evidence="1 2" key="1">
    <citation type="submission" date="2017-08" db="EMBL/GenBank/DDBJ databases">
        <title>Acidophilic green algal genome provides insights into adaptation to an acidic environment.</title>
        <authorList>
            <person name="Hirooka S."/>
            <person name="Hirose Y."/>
            <person name="Kanesaki Y."/>
            <person name="Higuchi S."/>
            <person name="Fujiwara T."/>
            <person name="Onuma R."/>
            <person name="Era A."/>
            <person name="Ohbayashi R."/>
            <person name="Uzuka A."/>
            <person name="Nozaki H."/>
            <person name="Yoshikawa H."/>
            <person name="Miyagishima S.Y."/>
        </authorList>
    </citation>
    <scope>NUCLEOTIDE SEQUENCE [LARGE SCALE GENOMIC DNA]</scope>
    <source>
        <strain evidence="1 2">NIES-2499</strain>
    </source>
</reference>
<name>A0A250WRP4_9CHLO</name>
<dbReference type="EMBL" id="BEGY01000003">
    <property type="protein sequence ID" value="GAX73369.1"/>
    <property type="molecule type" value="Genomic_DNA"/>
</dbReference>
<evidence type="ECO:0000313" key="2">
    <source>
        <dbReference type="Proteomes" id="UP000232323"/>
    </source>
</evidence>
<evidence type="ECO:0008006" key="3">
    <source>
        <dbReference type="Google" id="ProtNLM"/>
    </source>
</evidence>
<protein>
    <recommendedName>
        <fullName evidence="3">Methyltransferase FkbM domain-containing protein</fullName>
    </recommendedName>
</protein>
<accession>A0A250WRP4</accession>
<dbReference type="STRING" id="1157962.A0A250WRP4"/>
<dbReference type="OrthoDB" id="443549at2759"/>
<sequence>MVDLRTILSFLLAYLTIWPLWSFYVRSSTGSRAVLSKSDSKAESQGQVRQCLKDTFYNGVRRDAKVYSQMGEDGIIESAFSCLKTTDKYYVEFGVEDGRECTTRLLRERGGWSGLMMDGSHVNQSINLQKEFMTSSNIVSLFQKHGVPKQYDFMTVDIDLNTFWVLQAILAAGYRPRLLNVEINRNFPATFKAYAVVNRPQAVWTQGCYFGASPLAYTRLAQFFGYRPLVFDQLAVNLFFVHTDSVGSMTPASSGNTSRVLQAAAAVSEDLRKTSTRILHPTASSVDGSSSSRTTATSSSHAALAMISDILLDPDFNLYAADRALPSERQGLRWPIHDGCSNKDWVHIPAHVNFSETLLDAGLAKIVLLESVKGSPDDRGNTCDGVPCTIRVFRRAKYLGYQGMDDEDEK</sequence>
<comment type="caution">
    <text evidence="1">The sequence shown here is derived from an EMBL/GenBank/DDBJ whole genome shotgun (WGS) entry which is preliminary data.</text>
</comment>
<dbReference type="AlphaFoldDB" id="A0A250WRP4"/>
<keyword evidence="2" id="KW-1185">Reference proteome</keyword>
<organism evidence="1 2">
    <name type="scientific">Chlamydomonas eustigma</name>
    <dbReference type="NCBI Taxonomy" id="1157962"/>
    <lineage>
        <taxon>Eukaryota</taxon>
        <taxon>Viridiplantae</taxon>
        <taxon>Chlorophyta</taxon>
        <taxon>core chlorophytes</taxon>
        <taxon>Chlorophyceae</taxon>
        <taxon>CS clade</taxon>
        <taxon>Chlamydomonadales</taxon>
        <taxon>Chlamydomonadaceae</taxon>
        <taxon>Chlamydomonas</taxon>
    </lineage>
</organism>
<evidence type="ECO:0000313" key="1">
    <source>
        <dbReference type="EMBL" id="GAX73369.1"/>
    </source>
</evidence>